<dbReference type="InterPro" id="IPR003439">
    <property type="entry name" value="ABC_transporter-like_ATP-bd"/>
</dbReference>
<keyword evidence="4" id="KW-0029">Amino-acid transport</keyword>
<evidence type="ECO:0000256" key="2">
    <source>
        <dbReference type="ARBA" id="ARBA00022741"/>
    </source>
</evidence>
<name>A0A0R2G9R1_9LACO</name>
<evidence type="ECO:0000259" key="5">
    <source>
        <dbReference type="PROSITE" id="PS50893"/>
    </source>
</evidence>
<protein>
    <submittedName>
        <fullName evidence="6">ABC superfamily ATP binding cassette transporter, ABC protein</fullName>
    </submittedName>
</protein>
<dbReference type="GO" id="GO:0016887">
    <property type="term" value="F:ATP hydrolysis activity"/>
    <property type="evidence" value="ECO:0007669"/>
    <property type="project" value="InterPro"/>
</dbReference>
<accession>A0A0R2G9R1</accession>
<gene>
    <name evidence="6" type="ORF">IV68_GL000228</name>
</gene>
<dbReference type="Proteomes" id="UP000051296">
    <property type="component" value="Unassembled WGS sequence"/>
</dbReference>
<dbReference type="STRING" id="1123500.GCA_000420365_00276"/>
<reference evidence="6 7" key="1">
    <citation type="journal article" date="2015" name="Genome Announc.">
        <title>Expanding the biotechnology potential of lactobacilli through comparative genomics of 213 strains and associated genera.</title>
        <authorList>
            <person name="Sun Z."/>
            <person name="Harris H.M."/>
            <person name="McCann A."/>
            <person name="Guo C."/>
            <person name="Argimon S."/>
            <person name="Zhang W."/>
            <person name="Yang X."/>
            <person name="Jeffery I.B."/>
            <person name="Cooney J.C."/>
            <person name="Kagawa T.F."/>
            <person name="Liu W."/>
            <person name="Song Y."/>
            <person name="Salvetti E."/>
            <person name="Wrobel A."/>
            <person name="Rasinkangas P."/>
            <person name="Parkhill J."/>
            <person name="Rea M.C."/>
            <person name="O'Sullivan O."/>
            <person name="Ritari J."/>
            <person name="Douillard F.P."/>
            <person name="Paul Ross R."/>
            <person name="Yang R."/>
            <person name="Briner A.E."/>
            <person name="Felis G.E."/>
            <person name="de Vos W.M."/>
            <person name="Barrangou R."/>
            <person name="Klaenhammer T.R."/>
            <person name="Caufield P.W."/>
            <person name="Cui Y."/>
            <person name="Zhang H."/>
            <person name="O'Toole P.W."/>
        </authorList>
    </citation>
    <scope>NUCLEOTIDE SEQUENCE [LARGE SCALE GENOMIC DNA]</scope>
    <source>
        <strain evidence="6 7">DSM 20190</strain>
    </source>
</reference>
<dbReference type="GO" id="GO:0022857">
    <property type="term" value="F:transmembrane transporter activity"/>
    <property type="evidence" value="ECO:0007669"/>
    <property type="project" value="TreeGrafter"/>
</dbReference>
<dbReference type="InParanoid" id="A0A0R2G9R1"/>
<dbReference type="InterPro" id="IPR017911">
    <property type="entry name" value="MacB-like_ATP-bd"/>
</dbReference>
<feature type="domain" description="ABC transporter" evidence="5">
    <location>
        <begin position="20"/>
        <end position="257"/>
    </location>
</feature>
<dbReference type="InterPro" id="IPR015854">
    <property type="entry name" value="ABC_transpr_LolD-like"/>
</dbReference>
<dbReference type="SUPFAM" id="SSF52540">
    <property type="entry name" value="P-loop containing nucleoside triphosphate hydrolases"/>
    <property type="match status" value="1"/>
</dbReference>
<dbReference type="EMBL" id="JQAX01000001">
    <property type="protein sequence ID" value="KRN33428.1"/>
    <property type="molecule type" value="Genomic_DNA"/>
</dbReference>
<sequence>MNRQSKGVLTNMVEPVLVANHIRQVYTSSAGVQQEVLKDLSLQVQPGEFLAIMGPSGSGKSTLLNILSTLMTPTAGTVKINGRDILNMSDRDLAHFRGNDMGFIFQNYNLIDSLTVAENIGLPLMLQKEPVPLLQERTQLVAELLNISDYLSKYPAELSGGQQQRVGAARALVHEPALIFGDEPTGALDSENAREMMQYLTKINQQEHISILMVTHDAFSASFASRILFLSDGQVSGQLTRDGQERDAFYQDILQTLGNFD</sequence>
<keyword evidence="2" id="KW-0547">Nucleotide-binding</keyword>
<dbReference type="SMART" id="SM00382">
    <property type="entry name" value="AAA"/>
    <property type="match status" value="1"/>
</dbReference>
<evidence type="ECO:0000313" key="7">
    <source>
        <dbReference type="Proteomes" id="UP000051296"/>
    </source>
</evidence>
<dbReference type="GO" id="GO:0005886">
    <property type="term" value="C:plasma membrane"/>
    <property type="evidence" value="ECO:0007669"/>
    <property type="project" value="TreeGrafter"/>
</dbReference>
<dbReference type="CDD" id="cd03255">
    <property type="entry name" value="ABC_MJ0796_LolCDE_FtsE"/>
    <property type="match status" value="1"/>
</dbReference>
<dbReference type="FunFam" id="3.40.50.300:FF:000032">
    <property type="entry name" value="Export ABC transporter ATP-binding protein"/>
    <property type="match status" value="1"/>
</dbReference>
<dbReference type="PANTHER" id="PTHR24220:SF674">
    <property type="entry name" value="BACITRACIN EXPORT ATP-BINDING PROTEIN BCEA"/>
    <property type="match status" value="1"/>
</dbReference>
<dbReference type="eggNOG" id="COG1136">
    <property type="taxonomic scope" value="Bacteria"/>
</dbReference>
<dbReference type="InterPro" id="IPR003593">
    <property type="entry name" value="AAA+_ATPase"/>
</dbReference>
<evidence type="ECO:0000256" key="1">
    <source>
        <dbReference type="ARBA" id="ARBA00022448"/>
    </source>
</evidence>
<evidence type="ECO:0000256" key="3">
    <source>
        <dbReference type="ARBA" id="ARBA00022840"/>
    </source>
</evidence>
<dbReference type="PANTHER" id="PTHR24220">
    <property type="entry name" value="IMPORT ATP-BINDING PROTEIN"/>
    <property type="match status" value="1"/>
</dbReference>
<dbReference type="Pfam" id="PF00005">
    <property type="entry name" value="ABC_tran"/>
    <property type="match status" value="1"/>
</dbReference>
<dbReference type="FunCoup" id="A0A0R2G9R1">
    <property type="interactions" value="96"/>
</dbReference>
<dbReference type="GO" id="GO:0006865">
    <property type="term" value="P:amino acid transport"/>
    <property type="evidence" value="ECO:0007669"/>
    <property type="project" value="UniProtKB-KW"/>
</dbReference>
<dbReference type="PROSITE" id="PS50893">
    <property type="entry name" value="ABC_TRANSPORTER_2"/>
    <property type="match status" value="1"/>
</dbReference>
<organism evidence="6 7">
    <name type="scientific">Weissella halotolerans DSM 20190</name>
    <dbReference type="NCBI Taxonomy" id="1123500"/>
    <lineage>
        <taxon>Bacteria</taxon>
        <taxon>Bacillati</taxon>
        <taxon>Bacillota</taxon>
        <taxon>Bacilli</taxon>
        <taxon>Lactobacillales</taxon>
        <taxon>Lactobacillaceae</taxon>
        <taxon>Weissella</taxon>
    </lineage>
</organism>
<proteinExistence type="predicted"/>
<dbReference type="Gene3D" id="3.40.50.300">
    <property type="entry name" value="P-loop containing nucleotide triphosphate hydrolases"/>
    <property type="match status" value="1"/>
</dbReference>
<evidence type="ECO:0000313" key="6">
    <source>
        <dbReference type="EMBL" id="KRN33428.1"/>
    </source>
</evidence>
<keyword evidence="3" id="KW-0067">ATP-binding</keyword>
<keyword evidence="7" id="KW-1185">Reference proteome</keyword>
<evidence type="ECO:0000256" key="4">
    <source>
        <dbReference type="ARBA" id="ARBA00022970"/>
    </source>
</evidence>
<keyword evidence="1" id="KW-0813">Transport</keyword>
<dbReference type="GO" id="GO:0005524">
    <property type="term" value="F:ATP binding"/>
    <property type="evidence" value="ECO:0007669"/>
    <property type="project" value="UniProtKB-KW"/>
</dbReference>
<dbReference type="GO" id="GO:0098796">
    <property type="term" value="C:membrane protein complex"/>
    <property type="evidence" value="ECO:0007669"/>
    <property type="project" value="UniProtKB-ARBA"/>
</dbReference>
<dbReference type="InterPro" id="IPR027417">
    <property type="entry name" value="P-loop_NTPase"/>
</dbReference>
<comment type="caution">
    <text evidence="6">The sequence shown here is derived from an EMBL/GenBank/DDBJ whole genome shotgun (WGS) entry which is preliminary data.</text>
</comment>
<dbReference type="AlphaFoldDB" id="A0A0R2G9R1"/>
<dbReference type="PATRIC" id="fig|1123500.6.peg.226"/>